<feature type="chain" id="PRO_5018002755" evidence="1">
    <location>
        <begin position="19"/>
        <end position="191"/>
    </location>
</feature>
<keyword evidence="3" id="KW-1185">Reference proteome</keyword>
<dbReference type="Proteomes" id="UP000275719">
    <property type="component" value="Unassembled WGS sequence"/>
</dbReference>
<dbReference type="EMBL" id="RQVQ01000018">
    <property type="protein sequence ID" value="RRJ90325.1"/>
    <property type="molecule type" value="Genomic_DNA"/>
</dbReference>
<evidence type="ECO:0000313" key="2">
    <source>
        <dbReference type="EMBL" id="RRJ90325.1"/>
    </source>
</evidence>
<proteinExistence type="predicted"/>
<feature type="signal peptide" evidence="1">
    <location>
        <begin position="1"/>
        <end position="18"/>
    </location>
</feature>
<evidence type="ECO:0000313" key="3">
    <source>
        <dbReference type="Proteomes" id="UP000275719"/>
    </source>
</evidence>
<name>A0A3P3W5C1_9FLAO</name>
<dbReference type="OrthoDB" id="1372254at2"/>
<dbReference type="AlphaFoldDB" id="A0A3P3W5C1"/>
<accession>A0A3P3W5C1</accession>
<keyword evidence="1" id="KW-0732">Signal</keyword>
<protein>
    <submittedName>
        <fullName evidence="2">Uncharacterized protein</fullName>
    </submittedName>
</protein>
<comment type="caution">
    <text evidence="2">The sequence shown here is derived from an EMBL/GenBank/DDBJ whole genome shotgun (WGS) entry which is preliminary data.</text>
</comment>
<dbReference type="RefSeq" id="WP_125019153.1">
    <property type="nucleotide sequence ID" value="NZ_RQVQ01000018.1"/>
</dbReference>
<reference evidence="2 3" key="1">
    <citation type="submission" date="2018-11" db="EMBL/GenBank/DDBJ databases">
        <title>Flavobacterium sp. nov., YIM 102701-2 draft genome.</title>
        <authorList>
            <person name="Li G."/>
            <person name="Jiang Y."/>
        </authorList>
    </citation>
    <scope>NUCLEOTIDE SEQUENCE [LARGE SCALE GENOMIC DNA]</scope>
    <source>
        <strain evidence="2 3">YIM 102701-2</strain>
    </source>
</reference>
<evidence type="ECO:0000256" key="1">
    <source>
        <dbReference type="SAM" id="SignalP"/>
    </source>
</evidence>
<gene>
    <name evidence="2" type="ORF">EG240_09465</name>
</gene>
<sequence length="191" mass="22298">MKKILLILIIGFISSVQAQKKNCSIDYEVKNDSVDLIKLNDKLIFEKNFNEKNESLFFSLIRSGDENVLQFQWLEKSKDFTINRCFNADSEIRIDLINADFVNLKIYDNDVCATLVFDEVQQNNLRILNTYFRIETQDLEKLLASKMSLLTVNFSTGKEYYNITDKLISENSKTESKPAFFFIEEIPCLKK</sequence>
<organism evidence="2 3">
    <name type="scientific">Paenimyroides tangerinum</name>
    <dbReference type="NCBI Taxonomy" id="2488728"/>
    <lineage>
        <taxon>Bacteria</taxon>
        <taxon>Pseudomonadati</taxon>
        <taxon>Bacteroidota</taxon>
        <taxon>Flavobacteriia</taxon>
        <taxon>Flavobacteriales</taxon>
        <taxon>Flavobacteriaceae</taxon>
        <taxon>Paenimyroides</taxon>
    </lineage>
</organism>